<dbReference type="FunFam" id="2.40.10.10:FF:000068">
    <property type="entry name" value="transmembrane protease serine 2"/>
    <property type="match status" value="1"/>
</dbReference>
<dbReference type="Pfam" id="PF00089">
    <property type="entry name" value="Trypsin"/>
    <property type="match status" value="1"/>
</dbReference>
<evidence type="ECO:0000256" key="1">
    <source>
        <dbReference type="ARBA" id="ARBA00004239"/>
    </source>
</evidence>
<dbReference type="Proteomes" id="UP000789524">
    <property type="component" value="Unassembled WGS sequence"/>
</dbReference>
<dbReference type="PROSITE" id="PS50240">
    <property type="entry name" value="TRYPSIN_DOM"/>
    <property type="match status" value="1"/>
</dbReference>
<keyword evidence="6" id="KW-1205">Fibrinolytic toxin</keyword>
<feature type="signal peptide" evidence="8">
    <location>
        <begin position="1"/>
        <end position="17"/>
    </location>
</feature>
<keyword evidence="7" id="KW-0645">Protease</keyword>
<dbReference type="SMART" id="SM00020">
    <property type="entry name" value="Tryp_SPc"/>
    <property type="match status" value="1"/>
</dbReference>
<dbReference type="PRINTS" id="PR00722">
    <property type="entry name" value="CHYMOTRYPSIN"/>
</dbReference>
<dbReference type="InterPro" id="IPR043504">
    <property type="entry name" value="Peptidase_S1_PA_chymotrypsin"/>
</dbReference>
<dbReference type="PROSITE" id="PS00135">
    <property type="entry name" value="TRYPSIN_SER"/>
    <property type="match status" value="1"/>
</dbReference>
<dbReference type="Gene3D" id="2.40.10.10">
    <property type="entry name" value="Trypsin-like serine proteases"/>
    <property type="match status" value="1"/>
</dbReference>
<dbReference type="InterPro" id="IPR001314">
    <property type="entry name" value="Peptidase_S1A"/>
</dbReference>
<organism evidence="10 11">
    <name type="scientific">Danaus chrysippus</name>
    <name type="common">African queen</name>
    <dbReference type="NCBI Taxonomy" id="151541"/>
    <lineage>
        <taxon>Eukaryota</taxon>
        <taxon>Metazoa</taxon>
        <taxon>Ecdysozoa</taxon>
        <taxon>Arthropoda</taxon>
        <taxon>Hexapoda</taxon>
        <taxon>Insecta</taxon>
        <taxon>Pterygota</taxon>
        <taxon>Neoptera</taxon>
        <taxon>Endopterygota</taxon>
        <taxon>Lepidoptera</taxon>
        <taxon>Glossata</taxon>
        <taxon>Ditrysia</taxon>
        <taxon>Papilionoidea</taxon>
        <taxon>Nymphalidae</taxon>
        <taxon>Danainae</taxon>
        <taxon>Danaini</taxon>
        <taxon>Danaina</taxon>
        <taxon>Danaus</taxon>
        <taxon>Anosia</taxon>
    </lineage>
</organism>
<dbReference type="InterPro" id="IPR051333">
    <property type="entry name" value="CLIP_Serine_Protease"/>
</dbReference>
<dbReference type="InterPro" id="IPR009003">
    <property type="entry name" value="Peptidase_S1_PA"/>
</dbReference>
<keyword evidence="11" id="KW-1185">Reference proteome</keyword>
<keyword evidence="7" id="KW-0720">Serine protease</keyword>
<proteinExistence type="predicted"/>
<dbReference type="AlphaFoldDB" id="A0A8J2VWR3"/>
<dbReference type="OrthoDB" id="5565075at2759"/>
<evidence type="ECO:0000259" key="9">
    <source>
        <dbReference type="PROSITE" id="PS50240"/>
    </source>
</evidence>
<keyword evidence="4" id="KW-1199">Hemostasis impairing toxin</keyword>
<name>A0A8J2VWR3_9NEOP</name>
<evidence type="ECO:0000256" key="7">
    <source>
        <dbReference type="RuleBase" id="RU363034"/>
    </source>
</evidence>
<evidence type="ECO:0000256" key="5">
    <source>
        <dbReference type="ARBA" id="ARBA00055534"/>
    </source>
</evidence>
<dbReference type="InterPro" id="IPR018114">
    <property type="entry name" value="TRYPSIN_HIS"/>
</dbReference>
<dbReference type="PANTHER" id="PTHR24260:SF134">
    <property type="entry name" value="AT07769P-RELATED"/>
    <property type="match status" value="1"/>
</dbReference>
<keyword evidence="7" id="KW-0378">Hydrolase</keyword>
<evidence type="ECO:0000256" key="4">
    <source>
        <dbReference type="ARBA" id="ARBA00023240"/>
    </source>
</evidence>
<accession>A0A8J2VWR3</accession>
<evidence type="ECO:0000256" key="8">
    <source>
        <dbReference type="SAM" id="SignalP"/>
    </source>
</evidence>
<keyword evidence="3" id="KW-1015">Disulfide bond</keyword>
<keyword evidence="8" id="KW-0732">Signal</keyword>
<gene>
    <name evidence="10" type="ORF">DCHRY22_LOCUS14740</name>
</gene>
<evidence type="ECO:0000256" key="3">
    <source>
        <dbReference type="ARBA" id="ARBA00023157"/>
    </source>
</evidence>
<evidence type="ECO:0000256" key="2">
    <source>
        <dbReference type="ARBA" id="ARBA00022656"/>
    </source>
</evidence>
<dbReference type="PROSITE" id="PS00134">
    <property type="entry name" value="TRYPSIN_HIS"/>
    <property type="match status" value="1"/>
</dbReference>
<evidence type="ECO:0000256" key="6">
    <source>
        <dbReference type="ARBA" id="ARBA00084094"/>
    </source>
</evidence>
<dbReference type="EMBL" id="CAKASE010000081">
    <property type="protein sequence ID" value="CAG9583341.1"/>
    <property type="molecule type" value="Genomic_DNA"/>
</dbReference>
<dbReference type="GO" id="GO:0004252">
    <property type="term" value="F:serine-type endopeptidase activity"/>
    <property type="evidence" value="ECO:0007669"/>
    <property type="project" value="InterPro"/>
</dbReference>
<reference evidence="10" key="1">
    <citation type="submission" date="2021-09" db="EMBL/GenBank/DDBJ databases">
        <authorList>
            <person name="Martin H S."/>
        </authorList>
    </citation>
    <scope>NUCLEOTIDE SEQUENCE</scope>
</reference>
<protein>
    <submittedName>
        <fullName evidence="10">(African queen) hypothetical protein</fullName>
    </submittedName>
</protein>
<dbReference type="SUPFAM" id="SSF50494">
    <property type="entry name" value="Trypsin-like serine proteases"/>
    <property type="match status" value="1"/>
</dbReference>
<feature type="chain" id="PRO_5035202906" evidence="8">
    <location>
        <begin position="18"/>
        <end position="293"/>
    </location>
</feature>
<comment type="caution">
    <text evidence="10">The sequence shown here is derived from an EMBL/GenBank/DDBJ whole genome shotgun (WGS) entry which is preliminary data.</text>
</comment>
<keyword evidence="2" id="KW-0800">Toxin</keyword>
<dbReference type="InterPro" id="IPR033116">
    <property type="entry name" value="TRYPSIN_SER"/>
</dbReference>
<dbReference type="GO" id="GO:0005576">
    <property type="term" value="C:extracellular region"/>
    <property type="evidence" value="ECO:0007669"/>
    <property type="project" value="UniProtKB-SubCell"/>
</dbReference>
<dbReference type="GO" id="GO:0006508">
    <property type="term" value="P:proteolysis"/>
    <property type="evidence" value="ECO:0007669"/>
    <property type="project" value="UniProtKB-KW"/>
</dbReference>
<evidence type="ECO:0000313" key="10">
    <source>
        <dbReference type="EMBL" id="CAG9583341.1"/>
    </source>
</evidence>
<dbReference type="InterPro" id="IPR001254">
    <property type="entry name" value="Trypsin_dom"/>
</dbReference>
<comment type="subcellular location">
    <subcellularLocation>
        <location evidence="1">Secreted</location>
        <location evidence="1">Extracellular space</location>
    </subcellularLocation>
</comment>
<dbReference type="PANTHER" id="PTHR24260">
    <property type="match status" value="1"/>
</dbReference>
<dbReference type="CDD" id="cd00190">
    <property type="entry name" value="Tryp_SPc"/>
    <property type="match status" value="1"/>
</dbReference>
<feature type="domain" description="Peptidase S1" evidence="9">
    <location>
        <begin position="54"/>
        <end position="293"/>
    </location>
</feature>
<comment type="function">
    <text evidence="5">Fibrinolytic activity; shows preferential cleavage of Arg-Gly bonds in all three fibrinogen chains. Contact with the caterpillars causes severe bleeding, due the anticoagulant effect of the protein.</text>
</comment>
<sequence>MHGVLFLCLSLVAATSAYLQVPEDYHLEVGIPTATRIKEAEDKILSLQNNGQRIVGGNVAGANSHPYLAGLLITFFNHPGTSACGSSLISSNRLVTAAHCWDTANYAVRQFVVVLGSQMLFSGGTRIATNNVVVHPRWNRQYLQNDIAIIYLPTNVRFSASIQPIALPANDLNDSFQGFLATASGYGKTSDWQTGVSASSRINEVDVLVIGNTRCQRSFGTNFVRPDVLCTDGIGGVGICGGDSGGPLVLRNRFGQQILVGVSSFAATNACERGHPSGFVRVTSHYNFIHQHL</sequence>
<dbReference type="GO" id="GO:0090729">
    <property type="term" value="F:toxin activity"/>
    <property type="evidence" value="ECO:0007669"/>
    <property type="project" value="UniProtKB-KW"/>
</dbReference>
<evidence type="ECO:0000313" key="11">
    <source>
        <dbReference type="Proteomes" id="UP000789524"/>
    </source>
</evidence>